<comment type="similarity">
    <text evidence="3 8">Belongs to the cytochrome P450 family.</text>
</comment>
<evidence type="ECO:0000256" key="7">
    <source>
        <dbReference type="ARBA" id="ARBA00023004"/>
    </source>
</evidence>
<keyword evidence="11" id="KW-1185">Reference proteome</keyword>
<dbReference type="InterPro" id="IPR036396">
    <property type="entry name" value="Cyt_P450_sf"/>
</dbReference>
<comment type="caution">
    <text evidence="10">The sequence shown here is derived from an EMBL/GenBank/DDBJ whole genome shotgun (WGS) entry which is preliminary data.</text>
</comment>
<dbReference type="EMBL" id="JASWJB010000018">
    <property type="protein sequence ID" value="KAK2612314.1"/>
    <property type="molecule type" value="Genomic_DNA"/>
</dbReference>
<dbReference type="InterPro" id="IPR017972">
    <property type="entry name" value="Cyt_P450_CS"/>
</dbReference>
<keyword evidence="7 8" id="KW-0408">Iron</keyword>
<evidence type="ECO:0000256" key="1">
    <source>
        <dbReference type="ARBA" id="ARBA00001971"/>
    </source>
</evidence>
<evidence type="ECO:0000313" key="10">
    <source>
        <dbReference type="EMBL" id="KAK2612314.1"/>
    </source>
</evidence>
<keyword evidence="4 8" id="KW-0349">Heme</keyword>
<evidence type="ECO:0000256" key="8">
    <source>
        <dbReference type="RuleBase" id="RU000461"/>
    </source>
</evidence>
<keyword evidence="9" id="KW-0812">Transmembrane</keyword>
<gene>
    <name evidence="10" type="ORF">QQS21_001740</name>
</gene>
<sequence>MATFSYIATIVAVVVSTIWLAKVHWRKVYPSKTLPGIPLVEFDGDNSRDRYTKEAASLLVKGYDKSSTLSQVGGPSITDEIQTSARLNLNHALNKLIEPMQISCFQAAAEVMPDCPDWTSVVMYPNILELFSRMSACVMVGPELSDKWPAISLKYINRVLAAQGAIRKKYYPALYWTAAYFNPEVAAVNQARREAAELVRPALEARQADYAANGGNAEKHDDFIQWIMENYRANGKTITPDETVQNIFIVMFASMHGTSFIALQSLFSLLGTPGAVAEVREEIERVSKEELDDSHLWTRHALGQLRTMDSFMKETLRTKPFQEATVQRVSIVPYTFKDGLNVPENTIISFPNLRFNMDPSRDAPGCNAATFHGTRWLESRTDFNTSKYQFASTADDSFDWGGGLHACPGRFMADFTIKLMLICLITKYDMKVVEGGEERPAEGRRFLDMAPDTSIPIIVRDIKS</sequence>
<keyword evidence="6 8" id="KW-0560">Oxidoreductase</keyword>
<dbReference type="PANTHER" id="PTHR46206">
    <property type="entry name" value="CYTOCHROME P450"/>
    <property type="match status" value="1"/>
</dbReference>
<dbReference type="Pfam" id="PF00067">
    <property type="entry name" value="p450"/>
    <property type="match status" value="1"/>
</dbReference>
<organism evidence="10 11">
    <name type="scientific">Conoideocrella luteorostrata</name>
    <dbReference type="NCBI Taxonomy" id="1105319"/>
    <lineage>
        <taxon>Eukaryota</taxon>
        <taxon>Fungi</taxon>
        <taxon>Dikarya</taxon>
        <taxon>Ascomycota</taxon>
        <taxon>Pezizomycotina</taxon>
        <taxon>Sordariomycetes</taxon>
        <taxon>Hypocreomycetidae</taxon>
        <taxon>Hypocreales</taxon>
        <taxon>Clavicipitaceae</taxon>
        <taxon>Conoideocrella</taxon>
    </lineage>
</organism>
<dbReference type="SUPFAM" id="SSF48264">
    <property type="entry name" value="Cytochrome P450"/>
    <property type="match status" value="1"/>
</dbReference>
<proteinExistence type="inferred from homology"/>
<dbReference type="InterPro" id="IPR001128">
    <property type="entry name" value="Cyt_P450"/>
</dbReference>
<dbReference type="Gene3D" id="1.10.630.10">
    <property type="entry name" value="Cytochrome P450"/>
    <property type="match status" value="1"/>
</dbReference>
<dbReference type="PANTHER" id="PTHR46206:SF7">
    <property type="entry name" value="P450, PUTATIVE (EUROFUNG)-RELATED"/>
    <property type="match status" value="1"/>
</dbReference>
<evidence type="ECO:0000313" key="11">
    <source>
        <dbReference type="Proteomes" id="UP001251528"/>
    </source>
</evidence>
<protein>
    <recommendedName>
        <fullName evidence="12">Cytochrome P450</fullName>
    </recommendedName>
</protein>
<comment type="cofactor">
    <cofactor evidence="1">
        <name>heme</name>
        <dbReference type="ChEBI" id="CHEBI:30413"/>
    </cofactor>
</comment>
<evidence type="ECO:0000256" key="6">
    <source>
        <dbReference type="ARBA" id="ARBA00023002"/>
    </source>
</evidence>
<dbReference type="GO" id="GO:0004497">
    <property type="term" value="F:monooxygenase activity"/>
    <property type="evidence" value="ECO:0007669"/>
    <property type="project" value="UniProtKB-KW"/>
</dbReference>
<dbReference type="GO" id="GO:0005506">
    <property type="term" value="F:iron ion binding"/>
    <property type="evidence" value="ECO:0007669"/>
    <property type="project" value="InterPro"/>
</dbReference>
<keyword evidence="9" id="KW-1133">Transmembrane helix</keyword>
<evidence type="ECO:0000256" key="4">
    <source>
        <dbReference type="ARBA" id="ARBA00022617"/>
    </source>
</evidence>
<accession>A0AAJ0G1W6</accession>
<evidence type="ECO:0000256" key="9">
    <source>
        <dbReference type="SAM" id="Phobius"/>
    </source>
</evidence>
<dbReference type="PROSITE" id="PS00086">
    <property type="entry name" value="CYTOCHROME_P450"/>
    <property type="match status" value="1"/>
</dbReference>
<dbReference type="CDD" id="cd11041">
    <property type="entry name" value="CYP503A1-like"/>
    <property type="match status" value="1"/>
</dbReference>
<dbReference type="GO" id="GO:0016705">
    <property type="term" value="F:oxidoreductase activity, acting on paired donors, with incorporation or reduction of molecular oxygen"/>
    <property type="evidence" value="ECO:0007669"/>
    <property type="project" value="InterPro"/>
</dbReference>
<evidence type="ECO:0000256" key="2">
    <source>
        <dbReference type="ARBA" id="ARBA00005179"/>
    </source>
</evidence>
<keyword evidence="8" id="KW-0503">Monooxygenase</keyword>
<dbReference type="Proteomes" id="UP001251528">
    <property type="component" value="Unassembled WGS sequence"/>
</dbReference>
<keyword evidence="5 8" id="KW-0479">Metal-binding</keyword>
<keyword evidence="9" id="KW-0472">Membrane</keyword>
<evidence type="ECO:0008006" key="12">
    <source>
        <dbReference type="Google" id="ProtNLM"/>
    </source>
</evidence>
<name>A0AAJ0G1W6_9HYPO</name>
<dbReference type="AlphaFoldDB" id="A0AAJ0G1W6"/>
<comment type="pathway">
    <text evidence="2">Secondary metabolite biosynthesis.</text>
</comment>
<evidence type="ECO:0000256" key="5">
    <source>
        <dbReference type="ARBA" id="ARBA00022723"/>
    </source>
</evidence>
<feature type="transmembrane region" description="Helical" evidence="9">
    <location>
        <begin position="6"/>
        <end position="25"/>
    </location>
</feature>
<evidence type="ECO:0000256" key="3">
    <source>
        <dbReference type="ARBA" id="ARBA00010617"/>
    </source>
</evidence>
<dbReference type="GO" id="GO:0020037">
    <property type="term" value="F:heme binding"/>
    <property type="evidence" value="ECO:0007669"/>
    <property type="project" value="InterPro"/>
</dbReference>
<reference evidence="10" key="1">
    <citation type="submission" date="2023-06" db="EMBL/GenBank/DDBJ databases">
        <title>Conoideocrella luteorostrata (Hypocreales: Clavicipitaceae), a potential biocontrol fungus for elongate hemlock scale in United States Christmas tree production areas.</title>
        <authorList>
            <person name="Barrett H."/>
            <person name="Lovett B."/>
            <person name="Macias A.M."/>
            <person name="Stajich J.E."/>
            <person name="Kasson M.T."/>
        </authorList>
    </citation>
    <scope>NUCLEOTIDE SEQUENCE</scope>
    <source>
        <strain evidence="10">ARSEF 14590</strain>
    </source>
</reference>